<protein>
    <submittedName>
        <fullName evidence="1">Uncharacterized protein</fullName>
    </submittedName>
</protein>
<organism evidence="1 2">
    <name type="scientific">Ladona fulva</name>
    <name type="common">Scarce chaser dragonfly</name>
    <name type="synonym">Libellula fulva</name>
    <dbReference type="NCBI Taxonomy" id="123851"/>
    <lineage>
        <taxon>Eukaryota</taxon>
        <taxon>Metazoa</taxon>
        <taxon>Ecdysozoa</taxon>
        <taxon>Arthropoda</taxon>
        <taxon>Hexapoda</taxon>
        <taxon>Insecta</taxon>
        <taxon>Pterygota</taxon>
        <taxon>Palaeoptera</taxon>
        <taxon>Odonata</taxon>
        <taxon>Epiprocta</taxon>
        <taxon>Anisoptera</taxon>
        <taxon>Libelluloidea</taxon>
        <taxon>Libellulidae</taxon>
        <taxon>Ladona</taxon>
    </lineage>
</organism>
<keyword evidence="2" id="KW-1185">Reference proteome</keyword>
<evidence type="ECO:0000313" key="2">
    <source>
        <dbReference type="Proteomes" id="UP000792457"/>
    </source>
</evidence>
<dbReference type="EMBL" id="KZ309256">
    <property type="protein sequence ID" value="KAG8237973.1"/>
    <property type="molecule type" value="Genomic_DNA"/>
</dbReference>
<gene>
    <name evidence="1" type="ORF">J437_LFUL014674</name>
</gene>
<reference evidence="1" key="2">
    <citation type="submission" date="2017-10" db="EMBL/GenBank/DDBJ databases">
        <title>Ladona fulva Genome sequencing and assembly.</title>
        <authorList>
            <person name="Murali S."/>
            <person name="Richards S."/>
            <person name="Bandaranaike D."/>
            <person name="Bellair M."/>
            <person name="Blankenburg K."/>
            <person name="Chao H."/>
            <person name="Dinh H."/>
            <person name="Doddapaneni H."/>
            <person name="Dugan-Rocha S."/>
            <person name="Elkadiri S."/>
            <person name="Gnanaolivu R."/>
            <person name="Hernandez B."/>
            <person name="Skinner E."/>
            <person name="Javaid M."/>
            <person name="Lee S."/>
            <person name="Li M."/>
            <person name="Ming W."/>
            <person name="Munidasa M."/>
            <person name="Muniz J."/>
            <person name="Nguyen L."/>
            <person name="Hughes D."/>
            <person name="Osuji N."/>
            <person name="Pu L.-L."/>
            <person name="Puazo M."/>
            <person name="Qu C."/>
            <person name="Quiroz J."/>
            <person name="Raj R."/>
            <person name="Weissenberger G."/>
            <person name="Xin Y."/>
            <person name="Zou X."/>
            <person name="Han Y."/>
            <person name="Worley K."/>
            <person name="Muzny D."/>
            <person name="Gibbs R."/>
        </authorList>
    </citation>
    <scope>NUCLEOTIDE SEQUENCE</scope>
    <source>
        <strain evidence="1">Sampled in the wild</strain>
    </source>
</reference>
<evidence type="ECO:0000313" key="1">
    <source>
        <dbReference type="EMBL" id="KAG8237973.1"/>
    </source>
</evidence>
<dbReference type="Proteomes" id="UP000792457">
    <property type="component" value="Unassembled WGS sequence"/>
</dbReference>
<dbReference type="OrthoDB" id="10060618at2759"/>
<name>A0A8K0KTH0_LADFU</name>
<accession>A0A8K0KTH0</accession>
<dbReference type="AlphaFoldDB" id="A0A8K0KTH0"/>
<reference evidence="1" key="1">
    <citation type="submission" date="2013-04" db="EMBL/GenBank/DDBJ databases">
        <authorList>
            <person name="Qu J."/>
            <person name="Murali S.C."/>
            <person name="Bandaranaike D."/>
            <person name="Bellair M."/>
            <person name="Blankenburg K."/>
            <person name="Chao H."/>
            <person name="Dinh H."/>
            <person name="Doddapaneni H."/>
            <person name="Downs B."/>
            <person name="Dugan-Rocha S."/>
            <person name="Elkadiri S."/>
            <person name="Gnanaolivu R.D."/>
            <person name="Hernandez B."/>
            <person name="Javaid M."/>
            <person name="Jayaseelan J.C."/>
            <person name="Lee S."/>
            <person name="Li M."/>
            <person name="Ming W."/>
            <person name="Munidasa M."/>
            <person name="Muniz J."/>
            <person name="Nguyen L."/>
            <person name="Ongeri F."/>
            <person name="Osuji N."/>
            <person name="Pu L.-L."/>
            <person name="Puazo M."/>
            <person name="Qu C."/>
            <person name="Quiroz J."/>
            <person name="Raj R."/>
            <person name="Weissenberger G."/>
            <person name="Xin Y."/>
            <person name="Zou X."/>
            <person name="Han Y."/>
            <person name="Richards S."/>
            <person name="Worley K."/>
            <person name="Muzny D."/>
            <person name="Gibbs R."/>
        </authorList>
    </citation>
    <scope>NUCLEOTIDE SEQUENCE</scope>
    <source>
        <strain evidence="1">Sampled in the wild</strain>
    </source>
</reference>
<comment type="caution">
    <text evidence="1">The sequence shown here is derived from an EMBL/GenBank/DDBJ whole genome shotgun (WGS) entry which is preliminary data.</text>
</comment>
<proteinExistence type="predicted"/>
<sequence>MCPPGLNSWCKRARTKAEGSLADFEHPKPLDANVQKVLSTIYEELSSDELLQRCVSRFTQNDNESFNKTVWQIAPKHTFYGAKTIEIVAFITACTFKRRF</sequence>